<evidence type="ECO:0000313" key="4">
    <source>
        <dbReference type="EMBL" id="MFC4666670.1"/>
    </source>
</evidence>
<sequence>MNNLFVYLEIEDRQVQEVSLELLTKGRSLANELGCKLEAIAITDKADGIKEEVMPYGVDRLHIFEDKRLAHYMTLPHTSILCKLFEEEKPQIAFMGATSVGRDLGPRVSSASGSGLTADCTSLEIGDHEDKKQGKKYENLLYQIRPAFGGNIVATIINPDCRPQMATVRPGVMKKELATKLGDAEIINHNVNDYVKDTDFVVEIIERHIEKSRLNLGGANIIVAGGYGVGSKENFQLLHELAGILGAEVGATRAAVDAGFTEHDRQIGQTGVTVRPKLYIACGISGQIQHLAGMQESSIIISINTDPEAPINTIADYVITGDLAMVIPKMIAQYKKNSK</sequence>
<dbReference type="SMART" id="SM00893">
    <property type="entry name" value="ETF"/>
    <property type="match status" value="1"/>
</dbReference>
<dbReference type="InterPro" id="IPR033947">
    <property type="entry name" value="ETF_alpha_N"/>
</dbReference>
<dbReference type="Proteomes" id="UP001596020">
    <property type="component" value="Unassembled WGS sequence"/>
</dbReference>
<dbReference type="SUPFAM" id="SSF52402">
    <property type="entry name" value="Adenine nucleotide alpha hydrolases-like"/>
    <property type="match status" value="1"/>
</dbReference>
<dbReference type="Gene3D" id="3.40.50.1220">
    <property type="entry name" value="TPP-binding domain"/>
    <property type="match status" value="1"/>
</dbReference>
<dbReference type="CDD" id="cd01715">
    <property type="entry name" value="ETF_alpha"/>
    <property type="match status" value="1"/>
</dbReference>
<dbReference type="RefSeq" id="WP_380079964.1">
    <property type="nucleotide sequence ID" value="NZ_JBHSGO010000212.1"/>
</dbReference>
<dbReference type="EMBL" id="JBHSGO010000212">
    <property type="protein sequence ID" value="MFC4666670.1"/>
    <property type="molecule type" value="Genomic_DNA"/>
</dbReference>
<dbReference type="InterPro" id="IPR014730">
    <property type="entry name" value="ETF_a/b_N"/>
</dbReference>
<keyword evidence="2" id="KW-0813">Transport</keyword>
<reference evidence="5" key="1">
    <citation type="journal article" date="2019" name="Int. J. Syst. Evol. Microbiol.">
        <title>The Global Catalogue of Microorganisms (GCM) 10K type strain sequencing project: providing services to taxonomists for standard genome sequencing and annotation.</title>
        <authorList>
            <consortium name="The Broad Institute Genomics Platform"/>
            <consortium name="The Broad Institute Genome Sequencing Center for Infectious Disease"/>
            <person name="Wu L."/>
            <person name="Ma J."/>
        </authorList>
    </citation>
    <scope>NUCLEOTIDE SEQUENCE [LARGE SCALE GENOMIC DNA]</scope>
    <source>
        <strain evidence="5">CGMCC 4.7357</strain>
    </source>
</reference>
<dbReference type="InterPro" id="IPR001308">
    <property type="entry name" value="ETF_a/FixB"/>
</dbReference>
<dbReference type="Pfam" id="PF01012">
    <property type="entry name" value="ETF"/>
    <property type="match status" value="1"/>
</dbReference>
<dbReference type="PANTHER" id="PTHR43153">
    <property type="entry name" value="ELECTRON TRANSFER FLAVOPROTEIN ALPHA"/>
    <property type="match status" value="1"/>
</dbReference>
<comment type="caution">
    <text evidence="4">The sequence shown here is derived from an EMBL/GenBank/DDBJ whole genome shotgun (WGS) entry which is preliminary data.</text>
</comment>
<dbReference type="Gene3D" id="3.40.50.620">
    <property type="entry name" value="HUPs"/>
    <property type="match status" value="1"/>
</dbReference>
<evidence type="ECO:0000259" key="3">
    <source>
        <dbReference type="SMART" id="SM00893"/>
    </source>
</evidence>
<accession>A0ABV9K8Z2</accession>
<evidence type="ECO:0000256" key="2">
    <source>
        <dbReference type="ARBA" id="ARBA00022982"/>
    </source>
</evidence>
<protein>
    <submittedName>
        <fullName evidence="4">Electron transfer flavoprotein subunit alpha/FixB family protein</fullName>
    </submittedName>
</protein>
<evidence type="ECO:0000256" key="1">
    <source>
        <dbReference type="ARBA" id="ARBA00005817"/>
    </source>
</evidence>
<keyword evidence="5" id="KW-1185">Reference proteome</keyword>
<dbReference type="SUPFAM" id="SSF52467">
    <property type="entry name" value="DHS-like NAD/FAD-binding domain"/>
    <property type="match status" value="1"/>
</dbReference>
<dbReference type="PIRSF" id="PIRSF000089">
    <property type="entry name" value="Electra_flavoP_a"/>
    <property type="match status" value="1"/>
</dbReference>
<evidence type="ECO:0000313" key="5">
    <source>
        <dbReference type="Proteomes" id="UP001596020"/>
    </source>
</evidence>
<keyword evidence="2" id="KW-0249">Electron transport</keyword>
<name>A0ABV9K8Z2_9PORP</name>
<dbReference type="PANTHER" id="PTHR43153:SF1">
    <property type="entry name" value="ELECTRON TRANSFER FLAVOPROTEIN SUBUNIT ALPHA, MITOCHONDRIAL"/>
    <property type="match status" value="1"/>
</dbReference>
<comment type="similarity">
    <text evidence="1">Belongs to the ETF alpha-subunit/FixB family.</text>
</comment>
<dbReference type="InterPro" id="IPR014731">
    <property type="entry name" value="ETF_asu_C"/>
</dbReference>
<organism evidence="4 5">
    <name type="scientific">Falsiporphyromonas endometrii</name>
    <dbReference type="NCBI Taxonomy" id="1387297"/>
    <lineage>
        <taxon>Bacteria</taxon>
        <taxon>Pseudomonadati</taxon>
        <taxon>Bacteroidota</taxon>
        <taxon>Bacteroidia</taxon>
        <taxon>Bacteroidales</taxon>
        <taxon>Porphyromonadaceae</taxon>
        <taxon>Falsiporphyromonas</taxon>
    </lineage>
</organism>
<feature type="domain" description="Electron transfer flavoprotein alpha/beta-subunit N-terminal" evidence="3">
    <location>
        <begin position="4"/>
        <end position="204"/>
    </location>
</feature>
<dbReference type="Pfam" id="PF00766">
    <property type="entry name" value="ETF_alpha"/>
    <property type="match status" value="1"/>
</dbReference>
<dbReference type="InterPro" id="IPR014729">
    <property type="entry name" value="Rossmann-like_a/b/a_fold"/>
</dbReference>
<proteinExistence type="inferred from homology"/>
<gene>
    <name evidence="4" type="ORF">ACFO3G_08695</name>
</gene>
<dbReference type="InterPro" id="IPR029035">
    <property type="entry name" value="DHS-like_NAD/FAD-binding_dom"/>
</dbReference>